<dbReference type="Proteomes" id="UP000594480">
    <property type="component" value="Chromosome"/>
</dbReference>
<dbReference type="PIRSF" id="PIRSF019543">
    <property type="entry name" value="Clavaminate_syn"/>
    <property type="match status" value="1"/>
</dbReference>
<protein>
    <submittedName>
        <fullName evidence="7">TauD/TfdA family dioxygenase</fullName>
    </submittedName>
</protein>
<keyword evidence="7" id="KW-0223">Dioxygenase</keyword>
<keyword evidence="3" id="KW-0560">Oxidoreductase</keyword>
<feature type="binding site" evidence="5">
    <location>
        <position position="280"/>
    </location>
    <ligand>
        <name>Fe cation</name>
        <dbReference type="ChEBI" id="CHEBI:24875"/>
    </ligand>
</feature>
<dbReference type="AlphaFoldDB" id="A0A7S8MZK9"/>
<dbReference type="Pfam" id="PF02668">
    <property type="entry name" value="TauD"/>
    <property type="match status" value="1"/>
</dbReference>
<feature type="domain" description="TauD/TfdA-like" evidence="6">
    <location>
        <begin position="240"/>
        <end position="299"/>
    </location>
</feature>
<comment type="similarity">
    <text evidence="1">Belongs to the clavaminate synthase family.</text>
</comment>
<feature type="binding site" evidence="5">
    <location>
        <position position="150"/>
    </location>
    <ligand>
        <name>Fe cation</name>
        <dbReference type="ChEBI" id="CHEBI:24875"/>
    </ligand>
</feature>
<proteinExistence type="inferred from homology"/>
<feature type="binding site" evidence="5">
    <location>
        <position position="148"/>
    </location>
    <ligand>
        <name>Fe cation</name>
        <dbReference type="ChEBI" id="CHEBI:24875"/>
    </ligand>
</feature>
<dbReference type="EMBL" id="CP064760">
    <property type="protein sequence ID" value="QPE05608.1"/>
    <property type="molecule type" value="Genomic_DNA"/>
</dbReference>
<evidence type="ECO:0000256" key="3">
    <source>
        <dbReference type="ARBA" id="ARBA00023002"/>
    </source>
</evidence>
<evidence type="ECO:0000313" key="8">
    <source>
        <dbReference type="Proteomes" id="UP000594480"/>
    </source>
</evidence>
<dbReference type="GO" id="GO:0005506">
    <property type="term" value="F:iron ion binding"/>
    <property type="evidence" value="ECO:0007669"/>
    <property type="project" value="InterPro"/>
</dbReference>
<evidence type="ECO:0000313" key="7">
    <source>
        <dbReference type="EMBL" id="QPE05608.1"/>
    </source>
</evidence>
<evidence type="ECO:0000256" key="2">
    <source>
        <dbReference type="ARBA" id="ARBA00022723"/>
    </source>
</evidence>
<evidence type="ECO:0000256" key="5">
    <source>
        <dbReference type="PIRSR" id="PIRSR019543-2"/>
    </source>
</evidence>
<evidence type="ECO:0000256" key="1">
    <source>
        <dbReference type="ARBA" id="ARBA00008425"/>
    </source>
</evidence>
<organism evidence="7 8">
    <name type="scientific">Microbacterium schleiferi</name>
    <dbReference type="NCBI Taxonomy" id="69362"/>
    <lineage>
        <taxon>Bacteria</taxon>
        <taxon>Bacillati</taxon>
        <taxon>Actinomycetota</taxon>
        <taxon>Actinomycetes</taxon>
        <taxon>Micrococcales</taxon>
        <taxon>Microbacteriaceae</taxon>
        <taxon>Microbacterium</taxon>
    </lineage>
</organism>
<dbReference type="InterPro" id="IPR003819">
    <property type="entry name" value="TauD/TfdA-like"/>
</dbReference>
<gene>
    <name evidence="7" type="ORF">IT882_06300</name>
</gene>
<accession>A0A7S8MZK9</accession>
<dbReference type="Gene3D" id="3.60.130.10">
    <property type="entry name" value="Clavaminate synthase-like"/>
    <property type="match status" value="1"/>
</dbReference>
<sequence length="326" mass="35694">MIERHIKPEVAAIFIDVARGRRGIYADDAAFEKLLAEAKAAFEAADPETAEIIRQFARAEVPDGGVLFHGLTVDQDDMGESPRDPVAFEGKDRDPVTEAALLAFASVAGEVFSFARQHRGALIQNVTPIPGHEYDAVGTGSRSLLDWHSEDAFDDAHPQFVGLFCVRGDERVQTALAPVDRIDLTAEDEKVLREPRFMHGIDKASGGTGRPEDGVQGAALYGENGKRFVRIDMDCAAAVAGDDEAAAALKAFHDGADKEGIYVTLGAGDILLFDNRRVMHARTPFEPRYDGTDRWLQRVIITDDLGRSTDRRTRHQRVVENELVGA</sequence>
<keyword evidence="4 5" id="KW-0408">Iron</keyword>
<dbReference type="RefSeq" id="WP_195693623.1">
    <property type="nucleotide sequence ID" value="NZ_CP064760.1"/>
</dbReference>
<dbReference type="InterPro" id="IPR042098">
    <property type="entry name" value="TauD-like_sf"/>
</dbReference>
<dbReference type="GO" id="GO:0051213">
    <property type="term" value="F:dioxygenase activity"/>
    <property type="evidence" value="ECO:0007669"/>
    <property type="project" value="UniProtKB-KW"/>
</dbReference>
<name>A0A7S8MZK9_9MICO</name>
<keyword evidence="8" id="KW-1185">Reference proteome</keyword>
<dbReference type="SUPFAM" id="SSF51197">
    <property type="entry name" value="Clavaminate synthase-like"/>
    <property type="match status" value="1"/>
</dbReference>
<dbReference type="KEGG" id="msf:IT882_06300"/>
<dbReference type="InterPro" id="IPR014503">
    <property type="entry name" value="Clavaminate_syn-like"/>
</dbReference>
<evidence type="ECO:0000256" key="4">
    <source>
        <dbReference type="ARBA" id="ARBA00023004"/>
    </source>
</evidence>
<evidence type="ECO:0000259" key="6">
    <source>
        <dbReference type="Pfam" id="PF02668"/>
    </source>
</evidence>
<keyword evidence="2 5" id="KW-0479">Metal-binding</keyword>
<reference evidence="7 8" key="1">
    <citation type="submission" date="2020-11" db="EMBL/GenBank/DDBJ databases">
        <title>Amino acid is mineralized and recycled by bacteria in oceanic microbiome.</title>
        <authorList>
            <person name="Zheng L.Y."/>
        </authorList>
    </citation>
    <scope>NUCLEOTIDE SEQUENCE [LARGE SCALE GENOMIC DNA]</scope>
    <source>
        <strain evidence="7 8">A32-1</strain>
    </source>
</reference>